<evidence type="ECO:0000313" key="9">
    <source>
        <dbReference type="EMBL" id="MDQ0190951.1"/>
    </source>
</evidence>
<dbReference type="SUPFAM" id="SSF54211">
    <property type="entry name" value="Ribosomal protein S5 domain 2-like"/>
    <property type="match status" value="1"/>
</dbReference>
<dbReference type="GO" id="GO:0004526">
    <property type="term" value="F:ribonuclease P activity"/>
    <property type="evidence" value="ECO:0007669"/>
    <property type="project" value="UniProtKB-EC"/>
</dbReference>
<organism evidence="9 10">
    <name type="scientific">Alicyclobacillus cycloheptanicus</name>
    <dbReference type="NCBI Taxonomy" id="1457"/>
    <lineage>
        <taxon>Bacteria</taxon>
        <taxon>Bacillati</taxon>
        <taxon>Bacillota</taxon>
        <taxon>Bacilli</taxon>
        <taxon>Bacillales</taxon>
        <taxon>Alicyclobacillaceae</taxon>
        <taxon>Alicyclobacillus</taxon>
    </lineage>
</organism>
<comment type="caution">
    <text evidence="9">The sequence shown here is derived from an EMBL/GenBank/DDBJ whole genome shotgun (WGS) entry which is preliminary data.</text>
</comment>
<dbReference type="RefSeq" id="WP_274457201.1">
    <property type="nucleotide sequence ID" value="NZ_CP067097.1"/>
</dbReference>
<reference evidence="9 10" key="1">
    <citation type="submission" date="2023-07" db="EMBL/GenBank/DDBJ databases">
        <title>Genomic Encyclopedia of Type Strains, Phase IV (KMG-IV): sequencing the most valuable type-strain genomes for metagenomic binning, comparative biology and taxonomic classification.</title>
        <authorList>
            <person name="Goeker M."/>
        </authorList>
    </citation>
    <scope>NUCLEOTIDE SEQUENCE [LARGE SCALE GENOMIC DNA]</scope>
    <source>
        <strain evidence="9 10">DSM 4006</strain>
    </source>
</reference>
<evidence type="ECO:0000256" key="5">
    <source>
        <dbReference type="ARBA" id="ARBA00022801"/>
    </source>
</evidence>
<evidence type="ECO:0000256" key="7">
    <source>
        <dbReference type="HAMAP-Rule" id="MF_00227"/>
    </source>
</evidence>
<comment type="similarity">
    <text evidence="7">Belongs to the RnpA family.</text>
</comment>
<dbReference type="PANTHER" id="PTHR33992">
    <property type="entry name" value="RIBONUCLEASE P PROTEIN COMPONENT"/>
    <property type="match status" value="1"/>
</dbReference>
<evidence type="ECO:0000313" key="10">
    <source>
        <dbReference type="Proteomes" id="UP001232973"/>
    </source>
</evidence>
<name>A0ABT9XMM8_9BACL</name>
<dbReference type="Pfam" id="PF00825">
    <property type="entry name" value="Ribonuclease_P"/>
    <property type="match status" value="1"/>
</dbReference>
<evidence type="ECO:0000256" key="3">
    <source>
        <dbReference type="ARBA" id="ARBA00022722"/>
    </source>
</evidence>
<keyword evidence="6 7" id="KW-0694">RNA-binding</keyword>
<dbReference type="InterPro" id="IPR000100">
    <property type="entry name" value="RNase_P"/>
</dbReference>
<dbReference type="Gene3D" id="3.30.230.10">
    <property type="match status" value="1"/>
</dbReference>
<dbReference type="EC" id="3.1.26.5" evidence="7 8"/>
<comment type="subunit">
    <text evidence="7">Consists of a catalytic RNA component (M1 or rnpB) and a protein subunit.</text>
</comment>
<proteinExistence type="inferred from homology"/>
<dbReference type="Proteomes" id="UP001232973">
    <property type="component" value="Unassembled WGS sequence"/>
</dbReference>
<accession>A0ABT9XMM8</accession>
<keyword evidence="4 7" id="KW-0255">Endonuclease</keyword>
<dbReference type="EMBL" id="JAUSTP010000027">
    <property type="protein sequence ID" value="MDQ0190951.1"/>
    <property type="molecule type" value="Genomic_DNA"/>
</dbReference>
<evidence type="ECO:0000256" key="6">
    <source>
        <dbReference type="ARBA" id="ARBA00022884"/>
    </source>
</evidence>
<dbReference type="PANTHER" id="PTHR33992:SF1">
    <property type="entry name" value="RIBONUCLEASE P PROTEIN COMPONENT"/>
    <property type="match status" value="1"/>
</dbReference>
<dbReference type="PROSITE" id="PS00648">
    <property type="entry name" value="RIBONUCLEASE_P"/>
    <property type="match status" value="1"/>
</dbReference>
<comment type="function">
    <text evidence="1 7">RNaseP catalyzes the removal of the 5'-leader sequence from pre-tRNA to produce the mature 5'-terminus. It can also cleave other RNA substrates such as 4.5S RNA. The protein component plays an auxiliary but essential role in vivo by binding to the 5'-leader sequence and broadening the substrate specificity of the ribozyme.</text>
</comment>
<dbReference type="NCBIfam" id="TIGR00188">
    <property type="entry name" value="rnpA"/>
    <property type="match status" value="1"/>
</dbReference>
<comment type="catalytic activity">
    <reaction evidence="7">
        <text>Endonucleolytic cleavage of RNA, removing 5'-extranucleotides from tRNA precursor.</text>
        <dbReference type="EC" id="3.1.26.5"/>
    </reaction>
</comment>
<keyword evidence="5 7" id="KW-0378">Hydrolase</keyword>
<keyword evidence="3 7" id="KW-0540">Nuclease</keyword>
<gene>
    <name evidence="7" type="primary">rnpA</name>
    <name evidence="9" type="ORF">J2S03_002818</name>
</gene>
<keyword evidence="10" id="KW-1185">Reference proteome</keyword>
<dbReference type="InterPro" id="IPR014721">
    <property type="entry name" value="Ribsml_uS5_D2-typ_fold_subgr"/>
</dbReference>
<dbReference type="InterPro" id="IPR020568">
    <property type="entry name" value="Ribosomal_Su5_D2-typ_SF"/>
</dbReference>
<dbReference type="HAMAP" id="MF_00227">
    <property type="entry name" value="RNase_P"/>
    <property type="match status" value="1"/>
</dbReference>
<evidence type="ECO:0000256" key="2">
    <source>
        <dbReference type="ARBA" id="ARBA00022694"/>
    </source>
</evidence>
<evidence type="ECO:0000256" key="1">
    <source>
        <dbReference type="ARBA" id="ARBA00002663"/>
    </source>
</evidence>
<evidence type="ECO:0000256" key="4">
    <source>
        <dbReference type="ARBA" id="ARBA00022759"/>
    </source>
</evidence>
<sequence length="112" mass="12873">MQSQHRLKQNRDFRRVFHRGKSAATPRLVLYWMERRGAGFRAGFSVSKKVGNAVTRNLMKRRLRACFDEFQGALADVPVDFVVVCRPAASEATYQELLADLVKLLRKGKFMV</sequence>
<dbReference type="InterPro" id="IPR020539">
    <property type="entry name" value="RNase_P_CS"/>
</dbReference>
<evidence type="ECO:0000256" key="8">
    <source>
        <dbReference type="NCBIfam" id="TIGR00188"/>
    </source>
</evidence>
<keyword evidence="2 7" id="KW-0819">tRNA processing</keyword>
<protein>
    <recommendedName>
        <fullName evidence="7 8">Ribonuclease P protein component</fullName>
        <shortName evidence="7">RNase P protein</shortName>
        <shortName evidence="7">RNaseP protein</shortName>
        <ecNumber evidence="7 8">3.1.26.5</ecNumber>
    </recommendedName>
    <alternativeName>
        <fullName evidence="7">Protein C5</fullName>
    </alternativeName>
</protein>